<dbReference type="EMBL" id="LR134441">
    <property type="protein sequence ID" value="VEH98923.1"/>
    <property type="molecule type" value="Genomic_DNA"/>
</dbReference>
<dbReference type="AlphaFoldDB" id="A0A448NQG8"/>
<evidence type="ECO:0000313" key="3">
    <source>
        <dbReference type="EMBL" id="VEH98923.1"/>
    </source>
</evidence>
<sequence>MIFLLLNDLLHYLQANIPERTFELNSLPDRNITYQCELDCIHITLLNVAEDSSSRIPYTRPQPGAVTYRPENPPVNLNLNLIISCSFKQYGESLKALSEVITTINSKQVFITEKFKYTVTLQSLTIDQNIQLWSAFSAGILPNVIYKIRSVPTGN</sequence>
<dbReference type="STRING" id="266748.HY04_11645"/>
<organism evidence="3 5">
    <name type="scientific">Kaistella antarctica</name>
    <dbReference type="NCBI Taxonomy" id="266748"/>
    <lineage>
        <taxon>Bacteria</taxon>
        <taxon>Pseudomonadati</taxon>
        <taxon>Bacteroidota</taxon>
        <taxon>Flavobacteriia</taxon>
        <taxon>Flavobacteriales</taxon>
        <taxon>Weeksellaceae</taxon>
        <taxon>Chryseobacterium group</taxon>
        <taxon>Kaistella</taxon>
    </lineage>
</organism>
<dbReference type="Proteomes" id="UP000270036">
    <property type="component" value="Chromosome"/>
</dbReference>
<evidence type="ECO:0000313" key="4">
    <source>
        <dbReference type="Proteomes" id="UP000028349"/>
    </source>
</evidence>
<name>A0A448NQG8_9FLAO</name>
<evidence type="ECO:0000259" key="1">
    <source>
        <dbReference type="Pfam" id="PF14065"/>
    </source>
</evidence>
<evidence type="ECO:0000313" key="5">
    <source>
        <dbReference type="Proteomes" id="UP000270036"/>
    </source>
</evidence>
<dbReference type="OrthoDB" id="7560784at2"/>
<reference evidence="3 5" key="2">
    <citation type="submission" date="2018-12" db="EMBL/GenBank/DDBJ databases">
        <authorList>
            <consortium name="Pathogen Informatics"/>
        </authorList>
    </citation>
    <scope>NUCLEOTIDE SEQUENCE [LARGE SCALE GENOMIC DNA]</scope>
    <source>
        <strain evidence="3 5">NCTC13489</strain>
    </source>
</reference>
<dbReference type="KEGG" id="cant:NCTC13489_01243"/>
<feature type="domain" description="Pvc16 N-terminal" evidence="1">
    <location>
        <begin position="38"/>
        <end position="151"/>
    </location>
</feature>
<reference evidence="2 4" key="1">
    <citation type="submission" date="2014-07" db="EMBL/GenBank/DDBJ databases">
        <authorList>
            <person name="Pisani N.G."/>
            <person name="Newman J.D."/>
        </authorList>
    </citation>
    <scope>NUCLEOTIDE SEQUENCE [LARGE SCALE GENOMIC DNA]</scope>
    <source>
        <strain evidence="2 4">LMG 24720</strain>
    </source>
</reference>
<gene>
    <name evidence="2" type="ORF">HY04_11645</name>
    <name evidence="3" type="ORF">NCTC13489_01243</name>
</gene>
<dbReference type="RefSeq" id="WP_034719893.1">
    <property type="nucleotide sequence ID" value="NZ_FOIX01000004.1"/>
</dbReference>
<keyword evidence="4" id="KW-1185">Reference proteome</keyword>
<proteinExistence type="predicted"/>
<dbReference type="Pfam" id="PF14065">
    <property type="entry name" value="Pvc16_N"/>
    <property type="match status" value="1"/>
</dbReference>
<accession>A0A448NQG8</accession>
<dbReference type="InterPro" id="IPR025351">
    <property type="entry name" value="Pvc16_N"/>
</dbReference>
<evidence type="ECO:0000313" key="2">
    <source>
        <dbReference type="EMBL" id="KEY19080.1"/>
    </source>
</evidence>
<protein>
    <recommendedName>
        <fullName evidence="1">Pvc16 N-terminal domain-containing protein</fullName>
    </recommendedName>
</protein>
<dbReference type="EMBL" id="JPEP01000002">
    <property type="protein sequence ID" value="KEY19080.1"/>
    <property type="molecule type" value="Genomic_DNA"/>
</dbReference>
<dbReference type="Proteomes" id="UP000028349">
    <property type="component" value="Unassembled WGS sequence"/>
</dbReference>